<sequence length="102" mass="11404">MSSCGSYHVPMCSTQSAWTHGYSQAERALSAERIVAEAMMTIMTAIDDDEDVEFEVDDMVSNYYSGGRTVKPPSLTGGVKEVEPISRERRIQRIIFSERGSY</sequence>
<organism evidence="1 2">
    <name type="scientific">Penstemon davidsonii</name>
    <dbReference type="NCBI Taxonomy" id="160366"/>
    <lineage>
        <taxon>Eukaryota</taxon>
        <taxon>Viridiplantae</taxon>
        <taxon>Streptophyta</taxon>
        <taxon>Embryophyta</taxon>
        <taxon>Tracheophyta</taxon>
        <taxon>Spermatophyta</taxon>
        <taxon>Magnoliopsida</taxon>
        <taxon>eudicotyledons</taxon>
        <taxon>Gunneridae</taxon>
        <taxon>Pentapetalae</taxon>
        <taxon>asterids</taxon>
        <taxon>lamiids</taxon>
        <taxon>Lamiales</taxon>
        <taxon>Plantaginaceae</taxon>
        <taxon>Cheloneae</taxon>
        <taxon>Penstemon</taxon>
    </lineage>
</organism>
<name>A0ABR0DHG0_9LAMI</name>
<keyword evidence="2" id="KW-1185">Reference proteome</keyword>
<gene>
    <name evidence="1" type="ORF">RD792_004396</name>
</gene>
<protein>
    <submittedName>
        <fullName evidence="1">Uncharacterized protein</fullName>
    </submittedName>
</protein>
<accession>A0ABR0DHG0</accession>
<evidence type="ECO:0000313" key="1">
    <source>
        <dbReference type="EMBL" id="KAK4488627.1"/>
    </source>
</evidence>
<comment type="caution">
    <text evidence="1">The sequence shown here is derived from an EMBL/GenBank/DDBJ whole genome shotgun (WGS) entry which is preliminary data.</text>
</comment>
<dbReference type="EMBL" id="JAYDYQ010001088">
    <property type="protein sequence ID" value="KAK4488627.1"/>
    <property type="molecule type" value="Genomic_DNA"/>
</dbReference>
<evidence type="ECO:0000313" key="2">
    <source>
        <dbReference type="Proteomes" id="UP001291926"/>
    </source>
</evidence>
<reference evidence="1 2" key="1">
    <citation type="journal article" date="2023" name="bioRxiv">
        <title>Genome report: Whole genome sequence and annotation of Penstemon davidsonii.</title>
        <authorList>
            <person name="Ostevik K.L."/>
            <person name="Alabady M."/>
            <person name="Zhang M."/>
            <person name="Rausher M.D."/>
        </authorList>
    </citation>
    <scope>NUCLEOTIDE SEQUENCE [LARGE SCALE GENOMIC DNA]</scope>
    <source>
        <strain evidence="1">DNT005</strain>
        <tissue evidence="1">Whole leaf</tissue>
    </source>
</reference>
<proteinExistence type="predicted"/>
<dbReference type="Proteomes" id="UP001291926">
    <property type="component" value="Unassembled WGS sequence"/>
</dbReference>